<protein>
    <recommendedName>
        <fullName evidence="4">Lipoprotein</fullName>
    </recommendedName>
</protein>
<gene>
    <name evidence="2" type="ORF">Pr1d_23660</name>
</gene>
<evidence type="ECO:0000313" key="3">
    <source>
        <dbReference type="Proteomes" id="UP000323917"/>
    </source>
</evidence>
<dbReference type="Proteomes" id="UP000323917">
    <property type="component" value="Chromosome"/>
</dbReference>
<evidence type="ECO:0008006" key="4">
    <source>
        <dbReference type="Google" id="ProtNLM"/>
    </source>
</evidence>
<dbReference type="AlphaFoldDB" id="A0A5B9QBX2"/>
<sequence length="79" mass="8313" precursor="true">MSRMKCAATLLAMLLFTGCKMCCSYTDYGKPVLDGPYSHVQGRAGSVLSGGYQSAAYGPARELPPLGDPVGVPIPEVME</sequence>
<accession>A0A5B9QBX2</accession>
<feature type="chain" id="PRO_5022908905" description="Lipoprotein" evidence="1">
    <location>
        <begin position="22"/>
        <end position="79"/>
    </location>
</feature>
<keyword evidence="1" id="KW-0732">Signal</keyword>
<dbReference type="EMBL" id="CP042913">
    <property type="protein sequence ID" value="QEG35075.1"/>
    <property type="molecule type" value="Genomic_DNA"/>
</dbReference>
<name>A0A5B9QBX2_9BACT</name>
<dbReference type="KEGG" id="bgok:Pr1d_23660"/>
<organism evidence="2 3">
    <name type="scientific">Bythopirellula goksoeyrii</name>
    <dbReference type="NCBI Taxonomy" id="1400387"/>
    <lineage>
        <taxon>Bacteria</taxon>
        <taxon>Pseudomonadati</taxon>
        <taxon>Planctomycetota</taxon>
        <taxon>Planctomycetia</taxon>
        <taxon>Pirellulales</taxon>
        <taxon>Lacipirellulaceae</taxon>
        <taxon>Bythopirellula</taxon>
    </lineage>
</organism>
<evidence type="ECO:0000256" key="1">
    <source>
        <dbReference type="SAM" id="SignalP"/>
    </source>
</evidence>
<reference evidence="2 3" key="1">
    <citation type="submission" date="2019-08" db="EMBL/GenBank/DDBJ databases">
        <title>Deep-cultivation of Planctomycetes and their phenomic and genomic characterization uncovers novel biology.</title>
        <authorList>
            <person name="Wiegand S."/>
            <person name="Jogler M."/>
            <person name="Boedeker C."/>
            <person name="Pinto D."/>
            <person name="Vollmers J."/>
            <person name="Rivas-Marin E."/>
            <person name="Kohn T."/>
            <person name="Peeters S.H."/>
            <person name="Heuer A."/>
            <person name="Rast P."/>
            <person name="Oberbeckmann S."/>
            <person name="Bunk B."/>
            <person name="Jeske O."/>
            <person name="Meyerdierks A."/>
            <person name="Storesund J.E."/>
            <person name="Kallscheuer N."/>
            <person name="Luecker S."/>
            <person name="Lage O.M."/>
            <person name="Pohl T."/>
            <person name="Merkel B.J."/>
            <person name="Hornburger P."/>
            <person name="Mueller R.-W."/>
            <person name="Bruemmer F."/>
            <person name="Labrenz M."/>
            <person name="Spormann A.M."/>
            <person name="Op den Camp H."/>
            <person name="Overmann J."/>
            <person name="Amann R."/>
            <person name="Jetten M.S.M."/>
            <person name="Mascher T."/>
            <person name="Medema M.H."/>
            <person name="Devos D.P."/>
            <person name="Kaster A.-K."/>
            <person name="Ovreas L."/>
            <person name="Rohde M."/>
            <person name="Galperin M.Y."/>
            <person name="Jogler C."/>
        </authorList>
    </citation>
    <scope>NUCLEOTIDE SEQUENCE [LARGE SCALE GENOMIC DNA]</scope>
    <source>
        <strain evidence="2 3">Pr1d</strain>
    </source>
</reference>
<feature type="signal peptide" evidence="1">
    <location>
        <begin position="1"/>
        <end position="21"/>
    </location>
</feature>
<keyword evidence="3" id="KW-1185">Reference proteome</keyword>
<proteinExistence type="predicted"/>
<evidence type="ECO:0000313" key="2">
    <source>
        <dbReference type="EMBL" id="QEG35075.1"/>
    </source>
</evidence>
<dbReference type="PROSITE" id="PS51257">
    <property type="entry name" value="PROKAR_LIPOPROTEIN"/>
    <property type="match status" value="1"/>
</dbReference>